<feature type="compositionally biased region" description="Pro residues" evidence="1">
    <location>
        <begin position="232"/>
        <end position="245"/>
    </location>
</feature>
<name>A0A814JCU5_ADIRI</name>
<sequence length="376" mass="42930">MTTNDILPGDNAYDEVIYERDLARSVPLDNYVEMYPSDPNGYIGTSKNGTYNIVSKDYGDHQVNYYVPREYGDEFGIQQLEEMSLVNDQPYRNSAGYIPRRMYQPYDEFDPNNGVEYVEEVPMMMTPRTMVNVSPRRQRQPQVIRQVYEPTLPIPTETVEYVYETQPPPIIEEETEYIIEQPVYVEAPQPTPRTVIIKQPPPPPPPPVQRTIIIKEPPPPASPPVHTVIVQEPPPPPPPPAPAPVQSPRRKVLVARTPPPESPLPPRRTMVVSRSPSPDPAKSSRRSLVFPKSPPIPTLRNASRRTEVVETYSSRTARTNQPLHEQPLSLMEVVAQNRANRRGKVPKPRREVSEDKLYDLPTYHKNIIKNGFMVHK</sequence>
<evidence type="ECO:0000313" key="4">
    <source>
        <dbReference type="Proteomes" id="UP000663828"/>
    </source>
</evidence>
<dbReference type="Proteomes" id="UP000663828">
    <property type="component" value="Unassembled WGS sequence"/>
</dbReference>
<feature type="region of interest" description="Disordered" evidence="1">
    <location>
        <begin position="193"/>
        <end position="306"/>
    </location>
</feature>
<accession>A0A814JCU5</accession>
<keyword evidence="4" id="KW-1185">Reference proteome</keyword>
<dbReference type="AlphaFoldDB" id="A0A814JCU5"/>
<dbReference type="Proteomes" id="UP000663852">
    <property type="component" value="Unassembled WGS sequence"/>
</dbReference>
<evidence type="ECO:0000256" key="1">
    <source>
        <dbReference type="SAM" id="MobiDB-lite"/>
    </source>
</evidence>
<organism evidence="2 5">
    <name type="scientific">Adineta ricciae</name>
    <name type="common">Rotifer</name>
    <dbReference type="NCBI Taxonomy" id="249248"/>
    <lineage>
        <taxon>Eukaryota</taxon>
        <taxon>Metazoa</taxon>
        <taxon>Spiralia</taxon>
        <taxon>Gnathifera</taxon>
        <taxon>Rotifera</taxon>
        <taxon>Eurotatoria</taxon>
        <taxon>Bdelloidea</taxon>
        <taxon>Adinetida</taxon>
        <taxon>Adinetidae</taxon>
        <taxon>Adineta</taxon>
    </lineage>
</organism>
<reference evidence="2" key="1">
    <citation type="submission" date="2021-02" db="EMBL/GenBank/DDBJ databases">
        <authorList>
            <person name="Nowell W R."/>
        </authorList>
    </citation>
    <scope>NUCLEOTIDE SEQUENCE</scope>
</reference>
<proteinExistence type="predicted"/>
<feature type="compositionally biased region" description="Pro residues" evidence="1">
    <location>
        <begin position="257"/>
        <end position="266"/>
    </location>
</feature>
<feature type="compositionally biased region" description="Pro residues" evidence="1">
    <location>
        <begin position="199"/>
        <end position="208"/>
    </location>
</feature>
<evidence type="ECO:0000313" key="5">
    <source>
        <dbReference type="Proteomes" id="UP000663852"/>
    </source>
</evidence>
<dbReference type="EMBL" id="CAJNOJ010000072">
    <property type="protein sequence ID" value="CAF1035097.1"/>
    <property type="molecule type" value="Genomic_DNA"/>
</dbReference>
<comment type="caution">
    <text evidence="2">The sequence shown here is derived from an EMBL/GenBank/DDBJ whole genome shotgun (WGS) entry which is preliminary data.</text>
</comment>
<gene>
    <name evidence="2" type="ORF">EDS130_LOCUS16620</name>
    <name evidence="3" type="ORF">XAT740_LOCUS20837</name>
</gene>
<evidence type="ECO:0000313" key="2">
    <source>
        <dbReference type="EMBL" id="CAF1035097.1"/>
    </source>
</evidence>
<dbReference type="OrthoDB" id="10040063at2759"/>
<evidence type="ECO:0000313" key="3">
    <source>
        <dbReference type="EMBL" id="CAF1148838.1"/>
    </source>
</evidence>
<protein>
    <submittedName>
        <fullName evidence="2">Uncharacterized protein</fullName>
    </submittedName>
</protein>
<dbReference type="EMBL" id="CAJNOR010001471">
    <property type="protein sequence ID" value="CAF1148838.1"/>
    <property type="molecule type" value="Genomic_DNA"/>
</dbReference>